<keyword evidence="2 12" id="KW-1003">Cell membrane</keyword>
<dbReference type="Pfam" id="PF02666">
    <property type="entry name" value="PS_Dcarbxylase"/>
    <property type="match status" value="1"/>
</dbReference>
<keyword evidence="10 12" id="KW-1208">Phospholipid metabolism</keyword>
<evidence type="ECO:0000256" key="10">
    <source>
        <dbReference type="ARBA" id="ARBA00023264"/>
    </source>
</evidence>
<reference evidence="13 14" key="1">
    <citation type="submission" date="2017-02" db="EMBL/GenBank/DDBJ databases">
        <title>Bacillus pseudomycoides isolate FSL K6-0042.</title>
        <authorList>
            <person name="Kovac J."/>
        </authorList>
    </citation>
    <scope>NUCLEOTIDE SEQUENCE [LARGE SCALE GENOMIC DNA]</scope>
    <source>
        <strain evidence="13 14">FSL K6-0042</strain>
    </source>
</reference>
<evidence type="ECO:0000256" key="4">
    <source>
        <dbReference type="ARBA" id="ARBA00022793"/>
    </source>
</evidence>
<feature type="modified residue" description="Pyruvic acid (Ser); by autocatalysis" evidence="12">
    <location>
        <position position="226"/>
    </location>
</feature>
<keyword evidence="11 12" id="KW-0670">Pyruvate</keyword>
<comment type="subcellular location">
    <subcellularLocation>
        <location evidence="12">Cell membrane</location>
        <topology evidence="12">Peripheral membrane protein</topology>
    </subcellularLocation>
</comment>
<evidence type="ECO:0000256" key="8">
    <source>
        <dbReference type="ARBA" id="ARBA00023209"/>
    </source>
</evidence>
<dbReference type="AlphaFoldDB" id="A0A1Y3MKB2"/>
<evidence type="ECO:0000313" key="14">
    <source>
        <dbReference type="Proteomes" id="UP000195321"/>
    </source>
</evidence>
<feature type="chain" id="PRO_5031678993" description="Phosphatidylserine decarboxylase alpha chain" evidence="12">
    <location>
        <begin position="226"/>
        <end position="265"/>
    </location>
</feature>
<feature type="active site" description="Charge relay system; for autoendoproteolytic cleavage activity" evidence="12">
    <location>
        <position position="226"/>
    </location>
</feature>
<evidence type="ECO:0000256" key="7">
    <source>
        <dbReference type="ARBA" id="ARBA00023145"/>
    </source>
</evidence>
<comment type="pathway">
    <text evidence="12">Phospholipid metabolism; phosphatidylethanolamine biosynthesis; phosphatidylethanolamine from CDP-diacylglycerol: step 2/2.</text>
</comment>
<evidence type="ECO:0000256" key="1">
    <source>
        <dbReference type="ARBA" id="ARBA00005189"/>
    </source>
</evidence>
<comment type="cofactor">
    <cofactor evidence="12">
        <name>pyruvate</name>
        <dbReference type="ChEBI" id="CHEBI:15361"/>
    </cofactor>
    <text evidence="12">Binds 1 pyruvoyl group covalently per subunit.</text>
</comment>
<evidence type="ECO:0000256" key="6">
    <source>
        <dbReference type="ARBA" id="ARBA00023136"/>
    </source>
</evidence>
<protein>
    <recommendedName>
        <fullName evidence="12">Phosphatidylserine decarboxylase proenzyme</fullName>
        <ecNumber evidence="12">4.1.1.65</ecNumber>
    </recommendedName>
    <component>
        <recommendedName>
            <fullName evidence="12">Phosphatidylserine decarboxylase alpha chain</fullName>
        </recommendedName>
    </component>
    <component>
        <recommendedName>
            <fullName evidence="12">Phosphatidylserine decarboxylase beta chain</fullName>
        </recommendedName>
    </component>
</protein>
<comment type="caution">
    <text evidence="13">The sequence shown here is derived from an EMBL/GenBank/DDBJ whole genome shotgun (WGS) entry which is preliminary data.</text>
</comment>
<feature type="chain" id="PRO_5031678994" description="Phosphatidylserine decarboxylase beta chain" evidence="12">
    <location>
        <begin position="1"/>
        <end position="225"/>
    </location>
</feature>
<dbReference type="NCBIfam" id="NF002853">
    <property type="entry name" value="PRK03140.1"/>
    <property type="match status" value="1"/>
</dbReference>
<dbReference type="UniPathway" id="UPA00558">
    <property type="reaction ID" value="UER00616"/>
</dbReference>
<dbReference type="GO" id="GO:0005886">
    <property type="term" value="C:plasma membrane"/>
    <property type="evidence" value="ECO:0007669"/>
    <property type="project" value="UniProtKB-SubCell"/>
</dbReference>
<feature type="active site" description="Charge relay system; for autoendoproteolytic cleavage activity" evidence="12">
    <location>
        <position position="142"/>
    </location>
</feature>
<dbReference type="HAMAP" id="MF_00662">
    <property type="entry name" value="PS_decarb_PSD_B_type1"/>
    <property type="match status" value="1"/>
</dbReference>
<comment type="catalytic activity">
    <reaction evidence="12">
        <text>a 1,2-diacyl-sn-glycero-3-phospho-L-serine + H(+) = a 1,2-diacyl-sn-glycero-3-phosphoethanolamine + CO2</text>
        <dbReference type="Rhea" id="RHEA:20828"/>
        <dbReference type="ChEBI" id="CHEBI:15378"/>
        <dbReference type="ChEBI" id="CHEBI:16526"/>
        <dbReference type="ChEBI" id="CHEBI:57262"/>
        <dbReference type="ChEBI" id="CHEBI:64612"/>
        <dbReference type="EC" id="4.1.1.65"/>
    </reaction>
</comment>
<dbReference type="InterPro" id="IPR033177">
    <property type="entry name" value="PSD-B"/>
</dbReference>
<evidence type="ECO:0000313" key="13">
    <source>
        <dbReference type="EMBL" id="OUM50869.1"/>
    </source>
</evidence>
<keyword evidence="9 12" id="KW-0456">Lyase</keyword>
<evidence type="ECO:0000256" key="11">
    <source>
        <dbReference type="ARBA" id="ARBA00023317"/>
    </source>
</evidence>
<dbReference type="EMBL" id="MWPX01000001">
    <property type="protein sequence ID" value="OUM50869.1"/>
    <property type="molecule type" value="Genomic_DNA"/>
</dbReference>
<dbReference type="GO" id="GO:0004609">
    <property type="term" value="F:phosphatidylserine decarboxylase activity"/>
    <property type="evidence" value="ECO:0007669"/>
    <property type="project" value="UniProtKB-UniRule"/>
</dbReference>
<accession>A0A1Y3MKB2</accession>
<feature type="active site" description="Schiff-base intermediate with substrate; via pyruvic acid; for decarboxylase activity" evidence="12">
    <location>
        <position position="226"/>
    </location>
</feature>
<keyword evidence="7 12" id="KW-0865">Zymogen</keyword>
<dbReference type="PANTHER" id="PTHR10067:SF6">
    <property type="entry name" value="PHOSPHATIDYLSERINE DECARBOXYLASE PROENZYME, MITOCHONDRIAL"/>
    <property type="match status" value="1"/>
</dbReference>
<proteinExistence type="inferred from homology"/>
<dbReference type="PANTHER" id="PTHR10067">
    <property type="entry name" value="PHOSPHATIDYLSERINE DECARBOXYLASE"/>
    <property type="match status" value="1"/>
</dbReference>
<gene>
    <name evidence="12" type="primary">psd</name>
    <name evidence="13" type="ORF">BW425_02850</name>
</gene>
<keyword evidence="4 12" id="KW-0210">Decarboxylase</keyword>
<evidence type="ECO:0000256" key="9">
    <source>
        <dbReference type="ARBA" id="ARBA00023239"/>
    </source>
</evidence>
<dbReference type="InterPro" id="IPR033178">
    <property type="entry name" value="PSD_type1_pro"/>
</dbReference>
<comment type="similarity">
    <text evidence="12">Belongs to the phosphatidylserine decarboxylase family. PSD-B subfamily. Prokaryotic type I sub-subfamily.</text>
</comment>
<dbReference type="Proteomes" id="UP000195321">
    <property type="component" value="Unassembled WGS sequence"/>
</dbReference>
<feature type="site" description="Cleavage (non-hydrolytic); by autocatalysis" evidence="12">
    <location>
        <begin position="225"/>
        <end position="226"/>
    </location>
</feature>
<feature type="active site" description="Charge relay system; for autoendoproteolytic cleavage activity" evidence="12">
    <location>
        <position position="86"/>
    </location>
</feature>
<keyword evidence="5 12" id="KW-0443">Lipid metabolism</keyword>
<evidence type="ECO:0000256" key="12">
    <source>
        <dbReference type="HAMAP-Rule" id="MF_00662"/>
    </source>
</evidence>
<dbReference type="InterPro" id="IPR003817">
    <property type="entry name" value="PS_Dcarbxylase"/>
</dbReference>
<comment type="function">
    <text evidence="12">Catalyzes the formation of phosphatidylethanolamine (PtdEtn) from phosphatidylserine (PtdSer).</text>
</comment>
<comment type="subunit">
    <text evidence="12">Heterodimer of a large membrane-associated beta subunit and a small pyruvoyl-containing alpha subunit.</text>
</comment>
<organism evidence="13 14">
    <name type="scientific">Bacillus pseudomycoides</name>
    <dbReference type="NCBI Taxonomy" id="64104"/>
    <lineage>
        <taxon>Bacteria</taxon>
        <taxon>Bacillati</taxon>
        <taxon>Bacillota</taxon>
        <taxon>Bacilli</taxon>
        <taxon>Bacillales</taxon>
        <taxon>Bacillaceae</taxon>
        <taxon>Bacillus</taxon>
        <taxon>Bacillus cereus group</taxon>
    </lineage>
</organism>
<comment type="pathway">
    <text evidence="1">Lipid metabolism.</text>
</comment>
<sequence length="265" mass="29953">MRRTLYRLMIELTNGRFTSYILRKFAQSRLSSIIISSYAKAFQLNQDEMEKDLKEYQTLHELFTRKLKEGKREIDAEASSIVSPVDGVSADHGPIEETKTFDIKGKRYSLVDMLGNEERARRYAGGTYMVIYLSPSHYHRIHSPLSGAVTERFVLGRKSYPVNAAGMKYGKEPLSKNYRSVTEVDSEGQHMALVKVGAMFVNSIELLHERNTVQKGEEMAYFTFGSTVVLLFEKGMVEVVSTLTSGQELRVGEKIATRLSNGNGQ</sequence>
<keyword evidence="6 12" id="KW-0472">Membrane</keyword>
<evidence type="ECO:0000256" key="3">
    <source>
        <dbReference type="ARBA" id="ARBA00022516"/>
    </source>
</evidence>
<dbReference type="RefSeq" id="WP_016116394.1">
    <property type="nucleotide sequence ID" value="NZ_CP189809.1"/>
</dbReference>
<dbReference type="NCBIfam" id="TIGR00163">
    <property type="entry name" value="PS_decarb"/>
    <property type="match status" value="1"/>
</dbReference>
<dbReference type="EC" id="4.1.1.65" evidence="12"/>
<evidence type="ECO:0000256" key="5">
    <source>
        <dbReference type="ARBA" id="ARBA00023098"/>
    </source>
</evidence>
<comment type="PTM">
    <text evidence="12">Is synthesized initially as an inactive proenzyme. Formation of the active enzyme involves a self-maturation process in which the active site pyruvoyl group is generated from an internal serine residue via an autocatalytic post-translational modification. Two non-identical subunits are generated from the proenzyme in this reaction, and the pyruvate is formed at the N-terminus of the alpha chain, which is derived from the carboxyl end of the proenzyme. The autoendoproteolytic cleavage occurs by a canonical serine protease mechanism, in which the side chain hydroxyl group of the serine supplies its oxygen atom to form the C-terminus of the beta chain, while the remainder of the serine residue undergoes an oxidative deamination to produce ammonia and the pyruvoyl prosthetic group on the alpha chain. During this reaction, the Ser that is part of the protease active site of the proenzyme becomes the pyruvoyl prosthetic group, which constitutes an essential element of the active site of the mature decarboxylase.</text>
</comment>
<evidence type="ECO:0000256" key="2">
    <source>
        <dbReference type="ARBA" id="ARBA00022475"/>
    </source>
</evidence>
<keyword evidence="3 12" id="KW-0444">Lipid biosynthesis</keyword>
<dbReference type="GO" id="GO:0006646">
    <property type="term" value="P:phosphatidylethanolamine biosynthetic process"/>
    <property type="evidence" value="ECO:0007669"/>
    <property type="project" value="UniProtKB-UniRule"/>
</dbReference>
<name>A0A1Y3MKB2_9BACI</name>
<keyword evidence="8 12" id="KW-0594">Phospholipid biosynthesis</keyword>